<organism evidence="1 2">
    <name type="scientific">Nonomuraea recticatena</name>
    <dbReference type="NCBI Taxonomy" id="46178"/>
    <lineage>
        <taxon>Bacteria</taxon>
        <taxon>Bacillati</taxon>
        <taxon>Actinomycetota</taxon>
        <taxon>Actinomycetes</taxon>
        <taxon>Streptosporangiales</taxon>
        <taxon>Streptosporangiaceae</taxon>
        <taxon>Nonomuraea</taxon>
    </lineage>
</organism>
<dbReference type="Proteomes" id="UP001501666">
    <property type="component" value="Unassembled WGS sequence"/>
</dbReference>
<dbReference type="EMBL" id="BAAATE010000063">
    <property type="protein sequence ID" value="GAA2700960.1"/>
    <property type="molecule type" value="Genomic_DNA"/>
</dbReference>
<comment type="caution">
    <text evidence="1">The sequence shown here is derived from an EMBL/GenBank/DDBJ whole genome shotgun (WGS) entry which is preliminary data.</text>
</comment>
<gene>
    <name evidence="1" type="ORF">GCM10010412_098410</name>
</gene>
<reference evidence="1 2" key="1">
    <citation type="journal article" date="2019" name="Int. J. Syst. Evol. Microbiol.">
        <title>The Global Catalogue of Microorganisms (GCM) 10K type strain sequencing project: providing services to taxonomists for standard genome sequencing and annotation.</title>
        <authorList>
            <consortium name="The Broad Institute Genomics Platform"/>
            <consortium name="The Broad Institute Genome Sequencing Center for Infectious Disease"/>
            <person name="Wu L."/>
            <person name="Ma J."/>
        </authorList>
    </citation>
    <scope>NUCLEOTIDE SEQUENCE [LARGE SCALE GENOMIC DNA]</scope>
    <source>
        <strain evidence="1 2">JCM 6835</strain>
    </source>
</reference>
<protein>
    <submittedName>
        <fullName evidence="1">Uncharacterized protein</fullName>
    </submittedName>
</protein>
<proteinExistence type="predicted"/>
<accession>A0ABN3TEY8</accession>
<keyword evidence="2" id="KW-1185">Reference proteome</keyword>
<evidence type="ECO:0000313" key="1">
    <source>
        <dbReference type="EMBL" id="GAA2700960.1"/>
    </source>
</evidence>
<evidence type="ECO:0000313" key="2">
    <source>
        <dbReference type="Proteomes" id="UP001501666"/>
    </source>
</evidence>
<sequence>MSDIGYVLLAFSQGGNPGVVNKFVDGCRLGHGYRIARLRRLGGGYDLFGDSSWLDIDRL</sequence>
<name>A0ABN3TEY8_9ACTN</name>